<evidence type="ECO:0000313" key="7">
    <source>
        <dbReference type="EMBL" id="EHN58458.1"/>
    </source>
</evidence>
<dbReference type="PANTHER" id="PTHR47891">
    <property type="entry name" value="TRANSPORTER-RELATED"/>
    <property type="match status" value="1"/>
</dbReference>
<dbReference type="SUPFAM" id="SSF144083">
    <property type="entry name" value="Magnesium transport protein CorA, transmembrane region"/>
    <property type="match status" value="1"/>
</dbReference>
<name>G9WJ09_9LACO</name>
<dbReference type="AlphaFoldDB" id="G9WJ09"/>
<dbReference type="InterPro" id="IPR045861">
    <property type="entry name" value="CorA_cytoplasmic_dom"/>
</dbReference>
<evidence type="ECO:0000256" key="5">
    <source>
        <dbReference type="ARBA" id="ARBA00023136"/>
    </source>
</evidence>
<dbReference type="SUPFAM" id="SSF143865">
    <property type="entry name" value="CorA soluble domain-like"/>
    <property type="match status" value="1"/>
</dbReference>
<comment type="subcellular location">
    <subcellularLocation>
        <location evidence="1">Membrane</location>
        <topology evidence="1">Multi-pass membrane protein</topology>
    </subcellularLocation>
</comment>
<gene>
    <name evidence="7" type="ORF">OKIT_0336</name>
</gene>
<dbReference type="InterPro" id="IPR002523">
    <property type="entry name" value="MgTranspt_CorA/ZnTranspt_ZntB"/>
</dbReference>
<comment type="similarity">
    <text evidence="2">Belongs to the CorA metal ion transporter (MIT) (TC 1.A.35) family.</text>
</comment>
<dbReference type="Gene3D" id="3.30.460.20">
    <property type="entry name" value="CorA soluble domain-like"/>
    <property type="match status" value="1"/>
</dbReference>
<sequence>MLKTHQINTKLIWYEVQDPSQAEQDQLIKLGVTREMLFYALDQNESARTEIDPVSGNSLIVFDIITPNSRLAATEPVGMLIDKKGNFYTIARSTTTRISEKLFATARENYPDKSHLTAIDIFLNTSSVLIAEYISTITTVNRRRNVIQSNLRQKIQSGAISSLMELETQMIYMLDSLRTDRTAISRLQAYLGDQVDDRQKEYFADVLVENTQAVDMANQAAEVIGAISGAYTNLNNQRLDKSLRILTMLQALMAVPTIVTGFYGMNMKLPFTNMPYSWLLTFAITGLLIIVEIYILIKAHFFDR</sequence>
<dbReference type="eggNOG" id="COG0598">
    <property type="taxonomic scope" value="Bacteria"/>
</dbReference>
<dbReference type="RefSeq" id="WP_007744740.1">
    <property type="nucleotide sequence ID" value="NZ_CM001398.1"/>
</dbReference>
<dbReference type="InterPro" id="IPR047199">
    <property type="entry name" value="CorA-like"/>
</dbReference>
<evidence type="ECO:0000313" key="8">
    <source>
        <dbReference type="Proteomes" id="UP000004959"/>
    </source>
</evidence>
<dbReference type="CDD" id="cd12827">
    <property type="entry name" value="EcCorA_ZntB-like_u2"/>
    <property type="match status" value="1"/>
</dbReference>
<evidence type="ECO:0000256" key="2">
    <source>
        <dbReference type="ARBA" id="ARBA00009765"/>
    </source>
</evidence>
<evidence type="ECO:0000256" key="6">
    <source>
        <dbReference type="SAM" id="Phobius"/>
    </source>
</evidence>
<feature type="transmembrane region" description="Helical" evidence="6">
    <location>
        <begin position="276"/>
        <end position="297"/>
    </location>
</feature>
<dbReference type="PATRIC" id="fig|1045004.4.peg.335"/>
<dbReference type="InterPro" id="IPR045863">
    <property type="entry name" value="CorA_TM1_TM2"/>
</dbReference>
<dbReference type="Pfam" id="PF01544">
    <property type="entry name" value="CorA"/>
    <property type="match status" value="1"/>
</dbReference>
<reference evidence="7 8" key="1">
    <citation type="journal article" date="2012" name="PLoS ONE">
        <title>Functional divergence in the genus oenococcus as predicted by genome sequencing of the newly-described species, Oenococcus kitaharae.</title>
        <authorList>
            <person name="Borneman A.R."/>
            <person name="McCarthy J.M."/>
            <person name="Chambers P.J."/>
            <person name="Bartowsky E.J."/>
        </authorList>
    </citation>
    <scope>NUCLEOTIDE SEQUENCE [LARGE SCALE GENOMIC DNA]</scope>
    <source>
        <strain evidence="8">DSM17330</strain>
    </source>
</reference>
<dbReference type="GO" id="GO:0046873">
    <property type="term" value="F:metal ion transmembrane transporter activity"/>
    <property type="evidence" value="ECO:0007669"/>
    <property type="project" value="InterPro"/>
</dbReference>
<protein>
    <submittedName>
        <fullName evidence="7">Mg2+ and Co2+ transporter</fullName>
    </submittedName>
</protein>
<organism evidence="7 8">
    <name type="scientific">Oenococcus kitaharae DSM 17330</name>
    <dbReference type="NCBI Taxonomy" id="1045004"/>
    <lineage>
        <taxon>Bacteria</taxon>
        <taxon>Bacillati</taxon>
        <taxon>Bacillota</taxon>
        <taxon>Bacilli</taxon>
        <taxon>Lactobacillales</taxon>
        <taxon>Lactobacillaceae</taxon>
        <taxon>Oenococcus</taxon>
    </lineage>
</organism>
<feature type="transmembrane region" description="Helical" evidence="6">
    <location>
        <begin position="245"/>
        <end position="264"/>
    </location>
</feature>
<evidence type="ECO:0000256" key="3">
    <source>
        <dbReference type="ARBA" id="ARBA00022692"/>
    </source>
</evidence>
<dbReference type="HOGENOM" id="CLU_007127_8_0_9"/>
<evidence type="ECO:0000256" key="1">
    <source>
        <dbReference type="ARBA" id="ARBA00004141"/>
    </source>
</evidence>
<keyword evidence="8" id="KW-1185">Reference proteome</keyword>
<dbReference type="PANTHER" id="PTHR47891:SF1">
    <property type="entry name" value="CORA-MAGNESIUM AND COBALT TRANSPORTER"/>
    <property type="match status" value="1"/>
</dbReference>
<dbReference type="GO" id="GO:0016020">
    <property type="term" value="C:membrane"/>
    <property type="evidence" value="ECO:0007669"/>
    <property type="project" value="UniProtKB-SubCell"/>
</dbReference>
<evidence type="ECO:0000256" key="4">
    <source>
        <dbReference type="ARBA" id="ARBA00022989"/>
    </source>
</evidence>
<keyword evidence="3 6" id="KW-0812">Transmembrane</keyword>
<dbReference type="EMBL" id="AFVZ01000001">
    <property type="protein sequence ID" value="EHN58458.1"/>
    <property type="molecule type" value="Genomic_DNA"/>
</dbReference>
<keyword evidence="5 6" id="KW-0472">Membrane</keyword>
<dbReference type="Proteomes" id="UP000004959">
    <property type="component" value="Chromosome"/>
</dbReference>
<dbReference type="Gene3D" id="1.20.58.340">
    <property type="entry name" value="Magnesium transport protein CorA, transmembrane region"/>
    <property type="match status" value="2"/>
</dbReference>
<proteinExistence type="inferred from homology"/>
<comment type="caution">
    <text evidence="7">The sequence shown here is derived from an EMBL/GenBank/DDBJ whole genome shotgun (WGS) entry which is preliminary data.</text>
</comment>
<dbReference type="OrthoDB" id="9803416at2"/>
<accession>G9WJ09</accession>
<keyword evidence="4 6" id="KW-1133">Transmembrane helix</keyword>